<evidence type="ECO:0000256" key="1">
    <source>
        <dbReference type="SAM" id="SignalP"/>
    </source>
</evidence>
<dbReference type="Pfam" id="PF01841">
    <property type="entry name" value="Transglut_core"/>
    <property type="match status" value="1"/>
</dbReference>
<feature type="signal peptide" evidence="1">
    <location>
        <begin position="1"/>
        <end position="25"/>
    </location>
</feature>
<dbReference type="SMART" id="SM00460">
    <property type="entry name" value="TGc"/>
    <property type="match status" value="1"/>
</dbReference>
<dbReference type="Gene3D" id="3.10.620.30">
    <property type="match status" value="1"/>
</dbReference>
<feature type="chain" id="PRO_5039435312" evidence="1">
    <location>
        <begin position="26"/>
        <end position="323"/>
    </location>
</feature>
<reference evidence="3" key="1">
    <citation type="submission" date="2019-11" db="EMBL/GenBank/DDBJ databases">
        <authorList>
            <person name="Feng L."/>
        </authorList>
    </citation>
    <scope>NUCLEOTIDE SEQUENCE</scope>
    <source>
        <strain evidence="3">AundefinedLFYP135</strain>
    </source>
</reference>
<organism evidence="3">
    <name type="scientific">uncultured Anaerotruncus sp</name>
    <dbReference type="NCBI Taxonomy" id="905011"/>
    <lineage>
        <taxon>Bacteria</taxon>
        <taxon>Bacillati</taxon>
        <taxon>Bacillota</taxon>
        <taxon>Clostridia</taxon>
        <taxon>Eubacteriales</taxon>
        <taxon>Oscillospiraceae</taxon>
        <taxon>Anaerotruncus</taxon>
        <taxon>environmental samples</taxon>
    </lineage>
</organism>
<dbReference type="InterPro" id="IPR002931">
    <property type="entry name" value="Transglutaminase-like"/>
</dbReference>
<dbReference type="PROSITE" id="PS51257">
    <property type="entry name" value="PROKAR_LIPOPROTEIN"/>
    <property type="match status" value="1"/>
</dbReference>
<evidence type="ECO:0000259" key="2">
    <source>
        <dbReference type="SMART" id="SM00460"/>
    </source>
</evidence>
<protein>
    <submittedName>
        <fullName evidence="3">Transglutaminase-like superfamily protein</fullName>
    </submittedName>
</protein>
<dbReference type="PANTHER" id="PTHR33490">
    <property type="entry name" value="BLR5614 PROTEIN-RELATED"/>
    <property type="match status" value="1"/>
</dbReference>
<accession>A0A6N2TLU1</accession>
<gene>
    <name evidence="3" type="ORF">AULFYP135_01508</name>
</gene>
<dbReference type="AlphaFoldDB" id="A0A6N2TLU1"/>
<dbReference type="PANTHER" id="PTHR33490:SF6">
    <property type="entry name" value="SLL1049 PROTEIN"/>
    <property type="match status" value="1"/>
</dbReference>
<evidence type="ECO:0000313" key="3">
    <source>
        <dbReference type="EMBL" id="VYT06760.1"/>
    </source>
</evidence>
<feature type="domain" description="Transglutaminase-like" evidence="2">
    <location>
        <begin position="228"/>
        <end position="289"/>
    </location>
</feature>
<name>A0A6N2TLU1_9FIRM</name>
<keyword evidence="1" id="KW-0732">Signal</keyword>
<dbReference type="InterPro" id="IPR038765">
    <property type="entry name" value="Papain-like_cys_pep_sf"/>
</dbReference>
<sequence length="323" mass="35352">MKTHFYKTTAAVLAVSMLLSLTACQSAPQEVESQGDSSALVEIEQEAVPKDKIPQVSYVKVPTNPGITVYSNSSASIDASNASEGYVSVKYTGSSSSRIKVQITKNTTYTYDLNNKGNYEVFPLSEGDGSYSVKVFENVSGNKYAQAYSTTFSVTLKNNFTPFLYPNQYVDFNADSKAVKKAAELASPTGDQLETIANVYNFVINNVTYDDAKAATVSSGYLPKVDSVLSSGKGICFDYAALMTAMLRSQGIPTKLVVGYTGDLYHAWINTYIPNVGWVNNMIYFDGTSWKLMDPTFASNGKSSPEIMKYIGDGRNYRSKYTY</sequence>
<dbReference type="SUPFAM" id="SSF54001">
    <property type="entry name" value="Cysteine proteinases"/>
    <property type="match status" value="1"/>
</dbReference>
<proteinExistence type="predicted"/>
<dbReference type="EMBL" id="CACRSL010000003">
    <property type="protein sequence ID" value="VYT06760.1"/>
    <property type="molecule type" value="Genomic_DNA"/>
</dbReference>